<name>A0A840VET1_9BACT</name>
<dbReference type="AlphaFoldDB" id="A0A840VET1"/>
<protein>
    <submittedName>
        <fullName evidence="2">Uncharacterized protein</fullName>
    </submittedName>
</protein>
<reference evidence="2 3" key="1">
    <citation type="submission" date="2020-08" db="EMBL/GenBank/DDBJ databases">
        <title>Genomic Encyclopedia of Type Strains, Phase IV (KMG-IV): sequencing the most valuable type-strain genomes for metagenomic binning, comparative biology and taxonomic classification.</title>
        <authorList>
            <person name="Goeker M."/>
        </authorList>
    </citation>
    <scope>NUCLEOTIDE SEQUENCE [LARGE SCALE GENOMIC DNA]</scope>
    <source>
        <strain evidence="2 3">YC6886</strain>
    </source>
</reference>
<comment type="caution">
    <text evidence="2">The sequence shown here is derived from an EMBL/GenBank/DDBJ whole genome shotgun (WGS) entry which is preliminary data.</text>
</comment>
<organism evidence="2 3">
    <name type="scientific">Haloferula luteola</name>
    <dbReference type="NCBI Taxonomy" id="595692"/>
    <lineage>
        <taxon>Bacteria</taxon>
        <taxon>Pseudomonadati</taxon>
        <taxon>Verrucomicrobiota</taxon>
        <taxon>Verrucomicrobiia</taxon>
        <taxon>Verrucomicrobiales</taxon>
        <taxon>Verrucomicrobiaceae</taxon>
        <taxon>Haloferula</taxon>
    </lineage>
</organism>
<evidence type="ECO:0000256" key="1">
    <source>
        <dbReference type="SAM" id="SignalP"/>
    </source>
</evidence>
<evidence type="ECO:0000313" key="3">
    <source>
        <dbReference type="Proteomes" id="UP000557717"/>
    </source>
</evidence>
<gene>
    <name evidence="2" type="ORF">HNR46_003391</name>
</gene>
<dbReference type="Proteomes" id="UP000557717">
    <property type="component" value="Unassembled WGS sequence"/>
</dbReference>
<evidence type="ECO:0000313" key="2">
    <source>
        <dbReference type="EMBL" id="MBB5353138.1"/>
    </source>
</evidence>
<keyword evidence="3" id="KW-1185">Reference proteome</keyword>
<feature type="chain" id="PRO_5032345154" evidence="1">
    <location>
        <begin position="21"/>
        <end position="294"/>
    </location>
</feature>
<accession>A0A840VET1</accession>
<dbReference type="EMBL" id="JACHFD010000020">
    <property type="protein sequence ID" value="MBB5353138.1"/>
    <property type="molecule type" value="Genomic_DNA"/>
</dbReference>
<feature type="signal peptide" evidence="1">
    <location>
        <begin position="1"/>
        <end position="20"/>
    </location>
</feature>
<proteinExistence type="predicted"/>
<keyword evidence="1" id="KW-0732">Signal</keyword>
<sequence length="294" mass="33094">MFERLAIFIFIFFVSSVALAHQDDSGDIEPSVRVENGRFAVYFRNTTDEQSYKSVLAADGTFLSRRQKSEPPPEIGPPVELDEELEGIHVLTQDAYYVFPEWDPKHNGKPFMVKIEGREVAKMPLEWGDRYVSMIHGAAISGDTVVVTASPKEPTKVGEDFLFMIHSFKMSSAKLLHSVIIGDPIRVYWFPQDSNVLIHDGFAYVAWMSFDSDESKLNFSQFDPATGQCVTHELGRGWGNSSASIGIIGESALICFHRRVDRVVGDEMTSLAEIVYEDRNLPELFGKDTSRLQE</sequence>
<dbReference type="RefSeq" id="WP_184020726.1">
    <property type="nucleotide sequence ID" value="NZ_JACHFD010000020.1"/>
</dbReference>